<reference evidence="1 2" key="1">
    <citation type="submission" date="2017-02" db="EMBL/GenBank/DDBJ databases">
        <title>The complete genomic sequence of a novel cold adapted crude oil-degrading bacterium Planococcus qaidamina Y42.</title>
        <authorList>
            <person name="Yang R."/>
        </authorList>
    </citation>
    <scope>NUCLEOTIDE SEQUENCE [LARGE SCALE GENOMIC DNA]</scope>
    <source>
        <strain evidence="1 2">Y42</strain>
    </source>
</reference>
<evidence type="ECO:0008006" key="3">
    <source>
        <dbReference type="Google" id="ProtNLM"/>
    </source>
</evidence>
<evidence type="ECO:0000313" key="1">
    <source>
        <dbReference type="EMBL" id="AQQ53109.1"/>
    </source>
</evidence>
<dbReference type="Gene3D" id="3.40.50.150">
    <property type="entry name" value="Vaccinia Virus protein VP39"/>
    <property type="match status" value="1"/>
</dbReference>
<gene>
    <name evidence="1" type="ORF">B0X71_08375</name>
</gene>
<dbReference type="SUPFAM" id="SSF53335">
    <property type="entry name" value="S-adenosyl-L-methionine-dependent methyltransferases"/>
    <property type="match status" value="1"/>
</dbReference>
<organism evidence="1 2">
    <name type="scientific">Planococcus lenghuensis</name>
    <dbReference type="NCBI Taxonomy" id="2213202"/>
    <lineage>
        <taxon>Bacteria</taxon>
        <taxon>Bacillati</taxon>
        <taxon>Bacillota</taxon>
        <taxon>Bacilli</taxon>
        <taxon>Bacillales</taxon>
        <taxon>Caryophanaceae</taxon>
        <taxon>Planococcus</taxon>
    </lineage>
</organism>
<dbReference type="InterPro" id="IPR029063">
    <property type="entry name" value="SAM-dependent_MTases_sf"/>
</dbReference>
<dbReference type="EMBL" id="CP019640">
    <property type="protein sequence ID" value="AQQ53109.1"/>
    <property type="molecule type" value="Genomic_DNA"/>
</dbReference>
<accession>A0A1Q2KY46</accession>
<keyword evidence="2" id="KW-1185">Reference proteome</keyword>
<dbReference type="AlphaFoldDB" id="A0A1Q2KY46"/>
<name>A0A1Q2KY46_9BACL</name>
<evidence type="ECO:0000313" key="2">
    <source>
        <dbReference type="Proteomes" id="UP000188184"/>
    </source>
</evidence>
<sequence length="152" mass="16903">MLFLHLHEPELVIAELKRVLRPGGKLVITDIDDGLFGIIEPEIEDFHLLLNKLTTVQKKGGGNRLIGRQLPRLLKAAGFSAVELEMIAAHSDVQGAEELAETLNPERLRGLADSGILTTDEFRRLSTAIRELRTEPDAYAMMLFLMVCGTKK</sequence>
<proteinExistence type="predicted"/>
<protein>
    <recommendedName>
        <fullName evidence="3">Methyltransferase type 11 domain-containing protein</fullName>
    </recommendedName>
</protein>
<dbReference type="KEGG" id="pmar:B0X71_08375"/>
<dbReference type="Proteomes" id="UP000188184">
    <property type="component" value="Chromosome"/>
</dbReference>